<name>A0A2N8TBQ9_9ACTN</name>
<gene>
    <name evidence="3" type="ORF">C1J00_41830</name>
</gene>
<sequence length="129" mass="13938">MMGKNPTDPHGDPPGWQKDKGHNRAHLLGAQLGGSNYNPANFVTMHAYANSPVMRHIENQIRAAVESGETIQYSVTPRYNGSDKIPTGVHVEAYGSDGFQFTQHRSTGITESGNSVFIPNQKGAADESS</sequence>
<reference evidence="3 4" key="1">
    <citation type="submission" date="2018-01" db="EMBL/GenBank/DDBJ databases">
        <title>Draft genome sequence of Streptomyces sp. 13K301.</title>
        <authorList>
            <person name="Sahin N."/>
            <person name="Saygin H."/>
            <person name="Ay H."/>
        </authorList>
    </citation>
    <scope>NUCLEOTIDE SEQUENCE [LARGE SCALE GENOMIC DNA]</scope>
    <source>
        <strain evidence="3 4">13K301</strain>
    </source>
</reference>
<dbReference type="InterPro" id="IPR044927">
    <property type="entry name" value="Endonuclea_NS_2"/>
</dbReference>
<dbReference type="Proteomes" id="UP000235943">
    <property type="component" value="Unassembled WGS sequence"/>
</dbReference>
<feature type="region of interest" description="Disordered" evidence="1">
    <location>
        <begin position="1"/>
        <end position="33"/>
    </location>
</feature>
<dbReference type="AlphaFoldDB" id="A0A2N8TBQ9"/>
<evidence type="ECO:0000256" key="1">
    <source>
        <dbReference type="SAM" id="MobiDB-lite"/>
    </source>
</evidence>
<evidence type="ECO:0000259" key="2">
    <source>
        <dbReference type="Pfam" id="PF13930"/>
    </source>
</evidence>
<dbReference type="InterPro" id="IPR044929">
    <property type="entry name" value="DNA/RNA_non-sp_Endonuclease_sf"/>
</dbReference>
<dbReference type="Pfam" id="PF13930">
    <property type="entry name" value="Endonuclea_NS_2"/>
    <property type="match status" value="1"/>
</dbReference>
<feature type="compositionally biased region" description="Basic and acidic residues" evidence="1">
    <location>
        <begin position="7"/>
        <end position="22"/>
    </location>
</feature>
<organism evidence="3 4">
    <name type="scientific">Streptomyces cahuitamycinicus</name>
    <dbReference type="NCBI Taxonomy" id="2070367"/>
    <lineage>
        <taxon>Bacteria</taxon>
        <taxon>Bacillati</taxon>
        <taxon>Actinomycetota</taxon>
        <taxon>Actinomycetes</taxon>
        <taxon>Kitasatosporales</taxon>
        <taxon>Streptomycetaceae</taxon>
        <taxon>Streptomyces</taxon>
    </lineage>
</organism>
<evidence type="ECO:0000313" key="3">
    <source>
        <dbReference type="EMBL" id="PNG16459.1"/>
    </source>
</evidence>
<comment type="caution">
    <text evidence="3">The sequence shown here is derived from an EMBL/GenBank/DDBJ whole genome shotgun (WGS) entry which is preliminary data.</text>
</comment>
<evidence type="ECO:0000313" key="4">
    <source>
        <dbReference type="Proteomes" id="UP000235943"/>
    </source>
</evidence>
<protein>
    <recommendedName>
        <fullName evidence="2">Type VII secretion system protein EssD-like domain-containing protein</fullName>
    </recommendedName>
</protein>
<accession>A0A2N8TBQ9</accession>
<keyword evidence="4" id="KW-1185">Reference proteome</keyword>
<dbReference type="OrthoDB" id="9783680at2"/>
<dbReference type="Gene3D" id="3.40.570.10">
    <property type="entry name" value="Extracellular Endonuclease, subunit A"/>
    <property type="match status" value="1"/>
</dbReference>
<feature type="domain" description="Type VII secretion system protein EssD-like" evidence="2">
    <location>
        <begin position="8"/>
        <end position="93"/>
    </location>
</feature>
<feature type="region of interest" description="Disordered" evidence="1">
    <location>
        <begin position="110"/>
        <end position="129"/>
    </location>
</feature>
<proteinExistence type="predicted"/>
<dbReference type="EMBL" id="POUC01000703">
    <property type="protein sequence ID" value="PNG16459.1"/>
    <property type="molecule type" value="Genomic_DNA"/>
</dbReference>